<gene>
    <name evidence="1" type="ORF">PDIG_70110</name>
</gene>
<sequence length="95" mass="10618">MGGMNYHIEISFEDGVCWLARVRRFNATSPPLELQNYIIRSEVATLEFLGETKIPAPKVFDFSLDEANPVGVRYILIENCLGDLCPGLMLPESNA</sequence>
<dbReference type="EMBL" id="AKCT01000255">
    <property type="protein sequence ID" value="EKV08120.1"/>
    <property type="molecule type" value="Genomic_DNA"/>
</dbReference>
<evidence type="ECO:0000313" key="2">
    <source>
        <dbReference type="Proteomes" id="UP000009882"/>
    </source>
</evidence>
<dbReference type="Proteomes" id="UP000009882">
    <property type="component" value="Unassembled WGS sequence"/>
</dbReference>
<dbReference type="STRING" id="1170229.K9FF85"/>
<comment type="caution">
    <text evidence="1">The sequence shown here is derived from an EMBL/GenBank/DDBJ whole genome shotgun (WGS) entry which is preliminary data.</text>
</comment>
<reference evidence="2" key="1">
    <citation type="journal article" date="2012" name="BMC Genomics">
        <title>Genome sequence of the necrotrophic fungus Penicillium digitatum, the main postharvest pathogen of citrus.</title>
        <authorList>
            <person name="Marcet-Houben M."/>
            <person name="Ballester A.-R."/>
            <person name="de la Fuente B."/>
            <person name="Harries E."/>
            <person name="Marcos J.F."/>
            <person name="Gonzalez-Candelas L."/>
            <person name="Gabaldon T."/>
        </authorList>
    </citation>
    <scope>NUCLEOTIDE SEQUENCE [LARGE SCALE GENOMIC DNA]</scope>
    <source>
        <strain evidence="2">PHI26 / CECT 20796</strain>
    </source>
</reference>
<name>K9FF85_PEND2</name>
<dbReference type="InParanoid" id="K9FF85"/>
<dbReference type="AlphaFoldDB" id="K9FF85"/>
<evidence type="ECO:0000313" key="1">
    <source>
        <dbReference type="EMBL" id="EKV08120.1"/>
    </source>
</evidence>
<dbReference type="HOGENOM" id="CLU_160137_0_0_1"/>
<protein>
    <recommendedName>
        <fullName evidence="3">Aminoglycoside phosphotransferase domain-containing protein</fullName>
    </recommendedName>
</protein>
<proteinExistence type="predicted"/>
<organism evidence="1 2">
    <name type="scientific">Penicillium digitatum (strain PHI26 / CECT 20796)</name>
    <name type="common">Green mold</name>
    <dbReference type="NCBI Taxonomy" id="1170229"/>
    <lineage>
        <taxon>Eukaryota</taxon>
        <taxon>Fungi</taxon>
        <taxon>Dikarya</taxon>
        <taxon>Ascomycota</taxon>
        <taxon>Pezizomycotina</taxon>
        <taxon>Eurotiomycetes</taxon>
        <taxon>Eurotiomycetidae</taxon>
        <taxon>Eurotiales</taxon>
        <taxon>Aspergillaceae</taxon>
        <taxon>Penicillium</taxon>
    </lineage>
</organism>
<accession>K9FF85</accession>
<keyword evidence="2" id="KW-1185">Reference proteome</keyword>
<evidence type="ECO:0008006" key="3">
    <source>
        <dbReference type="Google" id="ProtNLM"/>
    </source>
</evidence>